<accession>A0A448WSX5</accession>
<dbReference type="EMBL" id="CAAALY010041667">
    <property type="protein sequence ID" value="VEL19458.1"/>
    <property type="molecule type" value="Genomic_DNA"/>
</dbReference>
<name>A0A448WSX5_9PLAT</name>
<keyword evidence="2" id="KW-1185">Reference proteome</keyword>
<sequence length="89" mass="10288">MRNVSSRRIHDNIFSEQYCYKRESTSYLYLNSTWLVWCEVRDAYLDLPVALSAFDVASTSVMPQVRRRQTPISFLQKLSDGTESTSLTG</sequence>
<reference evidence="1" key="1">
    <citation type="submission" date="2018-11" db="EMBL/GenBank/DDBJ databases">
        <authorList>
            <consortium name="Pathogen Informatics"/>
        </authorList>
    </citation>
    <scope>NUCLEOTIDE SEQUENCE</scope>
</reference>
<organism evidence="1 2">
    <name type="scientific">Protopolystoma xenopodis</name>
    <dbReference type="NCBI Taxonomy" id="117903"/>
    <lineage>
        <taxon>Eukaryota</taxon>
        <taxon>Metazoa</taxon>
        <taxon>Spiralia</taxon>
        <taxon>Lophotrochozoa</taxon>
        <taxon>Platyhelminthes</taxon>
        <taxon>Monogenea</taxon>
        <taxon>Polyopisthocotylea</taxon>
        <taxon>Polystomatidea</taxon>
        <taxon>Polystomatidae</taxon>
        <taxon>Protopolystoma</taxon>
    </lineage>
</organism>
<protein>
    <submittedName>
        <fullName evidence="1">Uncharacterized protein</fullName>
    </submittedName>
</protein>
<proteinExistence type="predicted"/>
<dbReference type="AlphaFoldDB" id="A0A448WSX5"/>
<dbReference type="Proteomes" id="UP000784294">
    <property type="component" value="Unassembled WGS sequence"/>
</dbReference>
<evidence type="ECO:0000313" key="2">
    <source>
        <dbReference type="Proteomes" id="UP000784294"/>
    </source>
</evidence>
<evidence type="ECO:0000313" key="1">
    <source>
        <dbReference type="EMBL" id="VEL19458.1"/>
    </source>
</evidence>
<gene>
    <name evidence="1" type="ORF">PXEA_LOCUS12898</name>
</gene>
<comment type="caution">
    <text evidence="1">The sequence shown here is derived from an EMBL/GenBank/DDBJ whole genome shotgun (WGS) entry which is preliminary data.</text>
</comment>